<feature type="compositionally biased region" description="Pro residues" evidence="1">
    <location>
        <begin position="109"/>
        <end position="118"/>
    </location>
</feature>
<evidence type="ECO:0000313" key="3">
    <source>
        <dbReference type="Proteomes" id="UP001604335"/>
    </source>
</evidence>
<dbReference type="Proteomes" id="UP001604335">
    <property type="component" value="Unassembled WGS sequence"/>
</dbReference>
<organism evidence="2 3">
    <name type="scientific">Limnothrix redekei LRLZ20PSL1</name>
    <dbReference type="NCBI Taxonomy" id="3112953"/>
    <lineage>
        <taxon>Bacteria</taxon>
        <taxon>Bacillati</taxon>
        <taxon>Cyanobacteriota</taxon>
        <taxon>Cyanophyceae</taxon>
        <taxon>Pseudanabaenales</taxon>
        <taxon>Pseudanabaenaceae</taxon>
        <taxon>Limnothrix</taxon>
    </lineage>
</organism>
<name>A0ABW7CFP0_9CYAN</name>
<dbReference type="RefSeq" id="WP_393014754.1">
    <property type="nucleotide sequence ID" value="NZ_JAZAQF010000086.1"/>
</dbReference>
<reference evidence="3" key="1">
    <citation type="journal article" date="2024" name="Algal Res.">
        <title>Biochemical, toxicological and genomic investigation of a high-biomass producing Limnothrix strain isolated from Italian shallow drinking water reservoir.</title>
        <authorList>
            <person name="Simonazzi M."/>
            <person name="Shishido T.K."/>
            <person name="Delbaje E."/>
            <person name="Wahlsten M."/>
            <person name="Fewer D.P."/>
            <person name="Sivonen K."/>
            <person name="Pezzolesi L."/>
            <person name="Pistocchi R."/>
        </authorList>
    </citation>
    <scope>NUCLEOTIDE SEQUENCE [LARGE SCALE GENOMIC DNA]</scope>
    <source>
        <strain evidence="3">LRLZ20PSL1</strain>
    </source>
</reference>
<keyword evidence="3" id="KW-1185">Reference proteome</keyword>
<proteinExistence type="predicted"/>
<dbReference type="EMBL" id="JAZAQF010000086">
    <property type="protein sequence ID" value="MFG3819069.1"/>
    <property type="molecule type" value="Genomic_DNA"/>
</dbReference>
<protein>
    <submittedName>
        <fullName evidence="2">Uncharacterized protein</fullName>
    </submittedName>
</protein>
<feature type="compositionally biased region" description="Low complexity" evidence="1">
    <location>
        <begin position="99"/>
        <end position="108"/>
    </location>
</feature>
<comment type="caution">
    <text evidence="2">The sequence shown here is derived from an EMBL/GenBank/DDBJ whole genome shotgun (WGS) entry which is preliminary data.</text>
</comment>
<feature type="compositionally biased region" description="Low complexity" evidence="1">
    <location>
        <begin position="33"/>
        <end position="47"/>
    </location>
</feature>
<accession>A0ABW7CFP0</accession>
<gene>
    <name evidence="2" type="ORF">VPK24_15610</name>
</gene>
<feature type="region of interest" description="Disordered" evidence="1">
    <location>
        <begin position="29"/>
        <end position="130"/>
    </location>
</feature>
<evidence type="ECO:0000313" key="2">
    <source>
        <dbReference type="EMBL" id="MFG3819069.1"/>
    </source>
</evidence>
<evidence type="ECO:0000256" key="1">
    <source>
        <dbReference type="SAM" id="MobiDB-lite"/>
    </source>
</evidence>
<sequence>MGRVMVWGWRLSSGAIGVLLGVGLGTMGAIAQPAAPSGSSGSSPKPSFFEESRRPARTGFSETFVIDALDGMADPLGGRGATGSGTPSTVSEGANRPRSNAPSATPTNPSSPLPPGLPPGFDRTTVIIRR</sequence>